<keyword evidence="2" id="KW-0732">Signal</keyword>
<keyword evidence="4" id="KW-1185">Reference proteome</keyword>
<feature type="signal peptide" evidence="2">
    <location>
        <begin position="1"/>
        <end position="19"/>
    </location>
</feature>
<name>A0A431TKJ6_9BURK</name>
<protein>
    <recommendedName>
        <fullName evidence="5">Cell envelope biogenesis protein TolA</fullName>
    </recommendedName>
</protein>
<organism evidence="3 4">
    <name type="scientific">Variovorax gossypii</name>
    <dbReference type="NCBI Taxonomy" id="1679495"/>
    <lineage>
        <taxon>Bacteria</taxon>
        <taxon>Pseudomonadati</taxon>
        <taxon>Pseudomonadota</taxon>
        <taxon>Betaproteobacteria</taxon>
        <taxon>Burkholderiales</taxon>
        <taxon>Comamonadaceae</taxon>
        <taxon>Variovorax</taxon>
    </lineage>
</organism>
<dbReference type="Proteomes" id="UP000267418">
    <property type="component" value="Unassembled WGS sequence"/>
</dbReference>
<evidence type="ECO:0000256" key="2">
    <source>
        <dbReference type="SAM" id="SignalP"/>
    </source>
</evidence>
<feature type="chain" id="PRO_5019015245" description="Cell envelope biogenesis protein TolA" evidence="2">
    <location>
        <begin position="20"/>
        <end position="100"/>
    </location>
</feature>
<evidence type="ECO:0000313" key="3">
    <source>
        <dbReference type="EMBL" id="RTQ34384.1"/>
    </source>
</evidence>
<evidence type="ECO:0008006" key="5">
    <source>
        <dbReference type="Google" id="ProtNLM"/>
    </source>
</evidence>
<evidence type="ECO:0000313" key="4">
    <source>
        <dbReference type="Proteomes" id="UP000267418"/>
    </source>
</evidence>
<sequence length="100" mass="10346">MKRTLLALGTLALFSTAFAQQPHAHSAEAEADFDSKPQAAAEAKKNNKQPGAVRIKDGGTARGEGSAVTTPSKTEKAGEARAEAREAKPHSLPKPGGTPK</sequence>
<feature type="region of interest" description="Disordered" evidence="1">
    <location>
        <begin position="22"/>
        <end position="100"/>
    </location>
</feature>
<dbReference type="EMBL" id="RXOE01000002">
    <property type="protein sequence ID" value="RTQ34384.1"/>
    <property type="molecule type" value="Genomic_DNA"/>
</dbReference>
<comment type="caution">
    <text evidence="3">The sequence shown here is derived from an EMBL/GenBank/DDBJ whole genome shotgun (WGS) entry which is preliminary data.</text>
</comment>
<dbReference type="OrthoDB" id="8859404at2"/>
<evidence type="ECO:0000256" key="1">
    <source>
        <dbReference type="SAM" id="MobiDB-lite"/>
    </source>
</evidence>
<proteinExistence type="predicted"/>
<accession>A0A431TKJ6</accession>
<dbReference type="RefSeq" id="WP_126469333.1">
    <property type="nucleotide sequence ID" value="NZ_RXOE01000002.1"/>
</dbReference>
<feature type="compositionally biased region" description="Basic and acidic residues" evidence="1">
    <location>
        <begin position="73"/>
        <end position="89"/>
    </location>
</feature>
<gene>
    <name evidence="3" type="ORF">EJP69_08065</name>
</gene>
<dbReference type="AlphaFoldDB" id="A0A431TKJ6"/>
<reference evidence="3 4" key="1">
    <citation type="submission" date="2018-12" db="EMBL/GenBank/DDBJ databases">
        <title>The genome of Variovorax gossypii DSM 100435.</title>
        <authorList>
            <person name="Gao J."/>
            <person name="Sun J."/>
        </authorList>
    </citation>
    <scope>NUCLEOTIDE SEQUENCE [LARGE SCALE GENOMIC DNA]</scope>
    <source>
        <strain evidence="3 4">DSM 100435</strain>
    </source>
</reference>